<sequence length="317" mass="37072">MVNSHSYPFRCEDGEGKFIELHLSFSEPEHLITLSCTYNYHKYLFTEETSSVIHFKYYKTCLMNNAIDCKVSEDNITLVVKECSDIGSSVKFILNKQERDADEKLNTMLEVMMKDIAQLKGMLWFTDRDLNKFSEKYITNWNSVFIRVNGSPILGKIFTNTYSKKEFYVNTTGCKIKKDSINSPLFKSYRESDLEPIIIYFKQKVDFSRIEISVSVHQSNNQDLVKVYVFGVMKPQGVIRKFDIELINENLSSHYQEPKEDWFIMPKLEKISEQECKLNGLVSIHFDSNNAYDGIGIAVRNQRNDMFNYTIPLLRIY</sequence>
<organism evidence="2">
    <name type="scientific">Naegleria gruberi</name>
    <name type="common">Amoeba</name>
    <dbReference type="NCBI Taxonomy" id="5762"/>
    <lineage>
        <taxon>Eukaryota</taxon>
        <taxon>Discoba</taxon>
        <taxon>Heterolobosea</taxon>
        <taxon>Tetramitia</taxon>
        <taxon>Eutetramitia</taxon>
        <taxon>Vahlkampfiidae</taxon>
        <taxon>Naegleria</taxon>
    </lineage>
</organism>
<dbReference type="AlphaFoldDB" id="D2V7N1"/>
<dbReference type="VEuPathDB" id="AmoebaDB:NAEGRDRAFT_64865"/>
<dbReference type="GeneID" id="8849451"/>
<proteinExistence type="predicted"/>
<dbReference type="Proteomes" id="UP000006671">
    <property type="component" value="Unassembled WGS sequence"/>
</dbReference>
<gene>
    <name evidence="1" type="ORF">NAEGRDRAFT_64865</name>
</gene>
<reference evidence="1 2" key="1">
    <citation type="journal article" date="2010" name="Cell">
        <title>The genome of Naegleria gruberi illuminates early eukaryotic versatility.</title>
        <authorList>
            <person name="Fritz-Laylin L.K."/>
            <person name="Prochnik S.E."/>
            <person name="Ginger M.L."/>
            <person name="Dacks J.B."/>
            <person name="Carpenter M.L."/>
            <person name="Field M.C."/>
            <person name="Kuo A."/>
            <person name="Paredez A."/>
            <person name="Chapman J."/>
            <person name="Pham J."/>
            <person name="Shu S."/>
            <person name="Neupane R."/>
            <person name="Cipriano M."/>
            <person name="Mancuso J."/>
            <person name="Tu H."/>
            <person name="Salamov A."/>
            <person name="Lindquist E."/>
            <person name="Shapiro H."/>
            <person name="Lucas S."/>
            <person name="Grigoriev I.V."/>
            <person name="Cande W.Z."/>
            <person name="Fulton C."/>
            <person name="Rokhsar D.S."/>
            <person name="Dawson S.C."/>
        </authorList>
    </citation>
    <scope>NUCLEOTIDE SEQUENCE [LARGE SCALE GENOMIC DNA]</scope>
    <source>
        <strain evidence="1 2">NEG-M</strain>
    </source>
</reference>
<keyword evidence="2" id="KW-1185">Reference proteome</keyword>
<evidence type="ECO:0000313" key="2">
    <source>
        <dbReference type="Proteomes" id="UP000006671"/>
    </source>
</evidence>
<dbReference type="RefSeq" id="XP_002680024.1">
    <property type="nucleotide sequence ID" value="XM_002679978.1"/>
</dbReference>
<protein>
    <submittedName>
        <fullName evidence="1">Predicted protein</fullName>
    </submittedName>
</protein>
<evidence type="ECO:0000313" key="1">
    <source>
        <dbReference type="EMBL" id="EFC47280.1"/>
    </source>
</evidence>
<dbReference type="EMBL" id="GG738855">
    <property type="protein sequence ID" value="EFC47280.1"/>
    <property type="molecule type" value="Genomic_DNA"/>
</dbReference>
<dbReference type="KEGG" id="ngr:NAEGRDRAFT_64865"/>
<dbReference type="InParanoid" id="D2V7N1"/>
<accession>D2V7N1</accession>
<name>D2V7N1_NAEGR</name>